<keyword evidence="13" id="KW-0829">Tyrosine-protein kinase</keyword>
<comment type="similarity">
    <text evidence="2">Belongs to the CpsC/CapA family.</text>
</comment>
<dbReference type="GO" id="GO:0004715">
    <property type="term" value="F:non-membrane spanning protein tyrosine kinase activity"/>
    <property type="evidence" value="ECO:0007669"/>
    <property type="project" value="UniProtKB-EC"/>
</dbReference>
<dbReference type="PANTHER" id="PTHR32309">
    <property type="entry name" value="TYROSINE-PROTEIN KINASE"/>
    <property type="match status" value="1"/>
</dbReference>
<evidence type="ECO:0000313" key="20">
    <source>
        <dbReference type="Proteomes" id="UP000316500"/>
    </source>
</evidence>
<accession>A0A558GZS7</accession>
<feature type="transmembrane region" description="Helical" evidence="16">
    <location>
        <begin position="73"/>
        <end position="92"/>
    </location>
</feature>
<evidence type="ECO:0000256" key="3">
    <source>
        <dbReference type="ARBA" id="ARBA00007316"/>
    </source>
</evidence>
<dbReference type="Proteomes" id="UP000316500">
    <property type="component" value="Unassembled WGS sequence"/>
</dbReference>
<dbReference type="CDD" id="cd05387">
    <property type="entry name" value="BY-kinase"/>
    <property type="match status" value="1"/>
</dbReference>
<dbReference type="SUPFAM" id="SSF52540">
    <property type="entry name" value="P-loop containing nucleoside triphosphate hydrolases"/>
    <property type="match status" value="1"/>
</dbReference>
<dbReference type="EMBL" id="VNFK01000008">
    <property type="protein sequence ID" value="TVU62387.1"/>
    <property type="molecule type" value="Genomic_DNA"/>
</dbReference>
<dbReference type="InterPro" id="IPR027417">
    <property type="entry name" value="P-loop_NTPase"/>
</dbReference>
<evidence type="ECO:0000256" key="10">
    <source>
        <dbReference type="ARBA" id="ARBA00022840"/>
    </source>
</evidence>
<dbReference type="FunFam" id="3.40.50.300:FF:000527">
    <property type="entry name" value="Tyrosine-protein kinase etk"/>
    <property type="match status" value="1"/>
</dbReference>
<feature type="transmembrane region" description="Helical" evidence="16">
    <location>
        <begin position="237"/>
        <end position="256"/>
    </location>
</feature>
<evidence type="ECO:0000259" key="17">
    <source>
        <dbReference type="Pfam" id="PF01656"/>
    </source>
</evidence>
<evidence type="ECO:0000259" key="18">
    <source>
        <dbReference type="Pfam" id="PF02706"/>
    </source>
</evidence>
<dbReference type="InterPro" id="IPR003856">
    <property type="entry name" value="LPS_length_determ_N"/>
</dbReference>
<keyword evidence="5" id="KW-1003">Cell membrane</keyword>
<evidence type="ECO:0000256" key="5">
    <source>
        <dbReference type="ARBA" id="ARBA00022475"/>
    </source>
</evidence>
<gene>
    <name evidence="19" type="ORF">FQP90_12155</name>
</gene>
<evidence type="ECO:0000256" key="2">
    <source>
        <dbReference type="ARBA" id="ARBA00006683"/>
    </source>
</evidence>
<evidence type="ECO:0000256" key="11">
    <source>
        <dbReference type="ARBA" id="ARBA00022989"/>
    </source>
</evidence>
<comment type="subcellular location">
    <subcellularLocation>
        <location evidence="1">Cell membrane</location>
        <topology evidence="1">Multi-pass membrane protein</topology>
    </subcellularLocation>
</comment>
<dbReference type="InterPro" id="IPR005702">
    <property type="entry name" value="Wzc-like_C"/>
</dbReference>
<keyword evidence="8" id="KW-0547">Nucleotide-binding</keyword>
<keyword evidence="6 19" id="KW-0808">Transferase</keyword>
<keyword evidence="12 16" id="KW-0472">Membrane</keyword>
<keyword evidence="10" id="KW-0067">ATP-binding</keyword>
<dbReference type="InterPro" id="IPR002586">
    <property type="entry name" value="CobQ/CobB/MinD/ParA_Nub-bd_dom"/>
</dbReference>
<feature type="domain" description="Polysaccharide chain length determinant N-terminal" evidence="18">
    <location>
        <begin position="59"/>
        <end position="148"/>
    </location>
</feature>
<dbReference type="PANTHER" id="PTHR32309:SF13">
    <property type="entry name" value="FERRIC ENTEROBACTIN TRANSPORT PROTEIN FEPE"/>
    <property type="match status" value="1"/>
</dbReference>
<comment type="catalytic activity">
    <reaction evidence="14">
        <text>L-tyrosyl-[protein] + ATP = O-phospho-L-tyrosyl-[protein] + ADP + H(+)</text>
        <dbReference type="Rhea" id="RHEA:10596"/>
        <dbReference type="Rhea" id="RHEA-COMP:10136"/>
        <dbReference type="Rhea" id="RHEA-COMP:20101"/>
        <dbReference type="ChEBI" id="CHEBI:15378"/>
        <dbReference type="ChEBI" id="CHEBI:30616"/>
        <dbReference type="ChEBI" id="CHEBI:46858"/>
        <dbReference type="ChEBI" id="CHEBI:61978"/>
        <dbReference type="ChEBI" id="CHEBI:456216"/>
        <dbReference type="EC" id="2.7.10.2"/>
    </reaction>
</comment>
<dbReference type="GO" id="GO:0005524">
    <property type="term" value="F:ATP binding"/>
    <property type="evidence" value="ECO:0007669"/>
    <property type="project" value="UniProtKB-KW"/>
</dbReference>
<evidence type="ECO:0000256" key="6">
    <source>
        <dbReference type="ARBA" id="ARBA00022679"/>
    </source>
</evidence>
<evidence type="ECO:0000256" key="13">
    <source>
        <dbReference type="ARBA" id="ARBA00023137"/>
    </source>
</evidence>
<evidence type="ECO:0000256" key="16">
    <source>
        <dbReference type="SAM" id="Phobius"/>
    </source>
</evidence>
<keyword evidence="7 16" id="KW-0812">Transmembrane</keyword>
<evidence type="ECO:0000256" key="7">
    <source>
        <dbReference type="ARBA" id="ARBA00022692"/>
    </source>
</evidence>
<dbReference type="EC" id="2.7.10.2" evidence="4"/>
<dbReference type="InterPro" id="IPR050445">
    <property type="entry name" value="Bact_polysacc_biosynth/exp"/>
</dbReference>
<reference evidence="19 20" key="1">
    <citation type="submission" date="2019-07" db="EMBL/GenBank/DDBJ databases">
        <title>Diversity of Bacteria from Kongsfjorden, Arctic.</title>
        <authorList>
            <person name="Yu Y."/>
        </authorList>
    </citation>
    <scope>NUCLEOTIDE SEQUENCE [LARGE SCALE GENOMIC DNA]</scope>
    <source>
        <strain evidence="19 20">SM1928</strain>
    </source>
</reference>
<evidence type="ECO:0000256" key="9">
    <source>
        <dbReference type="ARBA" id="ARBA00022777"/>
    </source>
</evidence>
<dbReference type="Gene3D" id="3.40.50.300">
    <property type="entry name" value="P-loop containing nucleotide triphosphate hydrolases"/>
    <property type="match status" value="1"/>
</dbReference>
<dbReference type="AlphaFoldDB" id="A0A558GZS7"/>
<feature type="domain" description="CobQ/CobB/MinD/ParA nucleotide binding" evidence="17">
    <location>
        <begin position="336"/>
        <end position="508"/>
    </location>
</feature>
<organism evidence="19 20">
    <name type="scientific">Paenarthrobacter nitroguajacolicus</name>
    <name type="common">Arthrobacter nitroguajacolicus</name>
    <dbReference type="NCBI Taxonomy" id="211146"/>
    <lineage>
        <taxon>Bacteria</taxon>
        <taxon>Bacillati</taxon>
        <taxon>Actinomycetota</taxon>
        <taxon>Actinomycetes</taxon>
        <taxon>Micrococcales</taxon>
        <taxon>Micrococcaceae</taxon>
        <taxon>Paenarthrobacter</taxon>
    </lineage>
</organism>
<protein>
    <recommendedName>
        <fullName evidence="4">non-specific protein-tyrosine kinase</fullName>
        <ecNumber evidence="4">2.7.10.2</ecNumber>
    </recommendedName>
</protein>
<dbReference type="GO" id="GO:0005886">
    <property type="term" value="C:plasma membrane"/>
    <property type="evidence" value="ECO:0007669"/>
    <property type="project" value="UniProtKB-SubCell"/>
</dbReference>
<evidence type="ECO:0000256" key="14">
    <source>
        <dbReference type="ARBA" id="ARBA00051245"/>
    </source>
</evidence>
<comment type="caution">
    <text evidence="19">The sequence shown here is derived from an EMBL/GenBank/DDBJ whole genome shotgun (WGS) entry which is preliminary data.</text>
</comment>
<dbReference type="GO" id="GO:0042802">
    <property type="term" value="F:identical protein binding"/>
    <property type="evidence" value="ECO:0007669"/>
    <property type="project" value="UniProtKB-ARBA"/>
</dbReference>
<comment type="similarity">
    <text evidence="3">Belongs to the CpsD/CapB family.</text>
</comment>
<proteinExistence type="inferred from homology"/>
<keyword evidence="11 16" id="KW-1133">Transmembrane helix</keyword>
<evidence type="ECO:0000313" key="19">
    <source>
        <dbReference type="EMBL" id="TVU62387.1"/>
    </source>
</evidence>
<name>A0A558GZS7_PAENT</name>
<dbReference type="Pfam" id="PF01656">
    <property type="entry name" value="CbiA"/>
    <property type="match status" value="1"/>
</dbReference>
<evidence type="ECO:0000256" key="8">
    <source>
        <dbReference type="ARBA" id="ARBA00022741"/>
    </source>
</evidence>
<dbReference type="OrthoDB" id="9812433at2"/>
<dbReference type="NCBIfam" id="TIGR01007">
    <property type="entry name" value="eps_fam"/>
    <property type="match status" value="1"/>
</dbReference>
<evidence type="ECO:0000256" key="15">
    <source>
        <dbReference type="SAM" id="MobiDB-lite"/>
    </source>
</evidence>
<sequence length="569" mass="61485">MDDFLDIRREIIGILHCHKSPIPPAGELPFRTARYDIHDSAQELRALLCRRTHHQGDNSMELTDYWKVLRAHWISVIAITILGGIVAFGWTLTQTKVFSADASGIISVGVNKDLGTAMAGETYSKSRAKSYMDVAKSRSVAETVIKDLKLQNTSPEQLIARVSVQNPQDTATLKFSAQASSPESARDLAEAWVRAVGKQVDQLERGGASSTETSIVSFRSLDAAQLPTSPTSPNTRLALVIGLVAGLVAAIAYALLRNIFDRRVRSVAQVEAETGVAAIGTIPFHKNFDGKNRIVLSHGGNDLENRNHQDYAVAEAIRELRTNLQFMDVDNPPRIIVVTSALPGEGKTTVVANLAQTIAASGQRVVVIDGDLRRPTLAKAFGLLNNVGLTDVLIGRATLNDVLQPWGETGDLFVLGAGSVPPNPSELLGSNVMHALLEDIAKHAIVLVDAPPLLPVTDAAILTARTDGAIVVSRAGKTTYDQLKRALQNLERVRGRPLGLIINGVSRKSSKGEDYGYQYYTYYNRKDVGGEAAKATHVSASESQPVDAANHVPLDGQRRGRRRESTPAL</sequence>
<dbReference type="Pfam" id="PF02706">
    <property type="entry name" value="Wzz"/>
    <property type="match status" value="1"/>
</dbReference>
<evidence type="ECO:0000256" key="4">
    <source>
        <dbReference type="ARBA" id="ARBA00011903"/>
    </source>
</evidence>
<keyword evidence="9 19" id="KW-0418">Kinase</keyword>
<feature type="region of interest" description="Disordered" evidence="15">
    <location>
        <begin position="533"/>
        <end position="569"/>
    </location>
</feature>
<evidence type="ECO:0000256" key="12">
    <source>
        <dbReference type="ARBA" id="ARBA00023136"/>
    </source>
</evidence>
<evidence type="ECO:0000256" key="1">
    <source>
        <dbReference type="ARBA" id="ARBA00004651"/>
    </source>
</evidence>